<dbReference type="EMBL" id="BMQS01000011">
    <property type="protein sequence ID" value="GGT97041.1"/>
    <property type="molecule type" value="Genomic_DNA"/>
</dbReference>
<dbReference type="EMBL" id="AP018553">
    <property type="protein sequence ID" value="BBD72452.1"/>
    <property type="molecule type" value="Genomic_DNA"/>
</dbReference>
<dbReference type="KEGG" id="sacd:HS1genome_0841"/>
<reference evidence="3" key="4">
    <citation type="submission" date="2020-09" db="EMBL/GenBank/DDBJ databases">
        <authorList>
            <person name="Sun Q."/>
            <person name="Ohkuma M."/>
        </authorList>
    </citation>
    <scope>NUCLEOTIDE SEQUENCE</scope>
    <source>
        <strain evidence="3">JCM 31740</strain>
    </source>
</reference>
<proteinExistence type="predicted"/>
<evidence type="ECO:0000313" key="2">
    <source>
        <dbReference type="EMBL" id="BBD72452.1"/>
    </source>
</evidence>
<keyword evidence="4" id="KW-1185">Reference proteome</keyword>
<accession>A0A348B2Q0</accession>
<organism evidence="2 4">
    <name type="scientific">Sulfodiicoccus acidiphilus</name>
    <dbReference type="NCBI Taxonomy" id="1670455"/>
    <lineage>
        <taxon>Archaea</taxon>
        <taxon>Thermoproteota</taxon>
        <taxon>Thermoprotei</taxon>
        <taxon>Sulfolobales</taxon>
        <taxon>Sulfolobaceae</taxon>
        <taxon>Sulfodiicoccus</taxon>
    </lineage>
</organism>
<reference evidence="3" key="1">
    <citation type="journal article" date="2014" name="Int. J. Syst. Evol. Microbiol.">
        <title>Complete genome sequence of Corynebacterium casei LMG S-19264T (=DSM 44701T), isolated from a smear-ripened cheese.</title>
        <authorList>
            <consortium name="US DOE Joint Genome Institute (JGI-PGF)"/>
            <person name="Walter F."/>
            <person name="Albersmeier A."/>
            <person name="Kalinowski J."/>
            <person name="Ruckert C."/>
        </authorList>
    </citation>
    <scope>NUCLEOTIDE SEQUENCE</scope>
    <source>
        <strain evidence="3">JCM 31740</strain>
    </source>
</reference>
<evidence type="ECO:0000313" key="3">
    <source>
        <dbReference type="EMBL" id="GGT97041.1"/>
    </source>
</evidence>
<evidence type="ECO:0000313" key="4">
    <source>
        <dbReference type="Proteomes" id="UP000276741"/>
    </source>
</evidence>
<feature type="domain" description="Small zinc finger protein HVO-2753-like zinc-binding pocket" evidence="1">
    <location>
        <begin position="17"/>
        <end position="62"/>
    </location>
</feature>
<dbReference type="InterPro" id="IPR011668">
    <property type="entry name" value="HVO_2753-like_ZBP"/>
</dbReference>
<dbReference type="AlphaFoldDB" id="A0A348B2Q0"/>
<dbReference type="GeneID" id="38666340"/>
<sequence>MAVPSLSIKDEVLSPICSSCGKLIHPREKAVAFLCPNCGEVLIWRDYHCRKQGIPYTCPKCGFEGP</sequence>
<name>A0A348B2Q0_9CREN</name>
<reference evidence="2" key="3">
    <citation type="journal article" date="2019" name="BMC Res. Notes">
        <title>Complete genome sequence of the Sulfodiicoccus acidiphilus strain HS-1T, the first crenarchaeon that lacks polB3, isolated from an acidic hot spring in Ohwaku-dani, Hakone, Japan.</title>
        <authorList>
            <person name="Sakai H.D."/>
            <person name="Kurosawa N."/>
        </authorList>
    </citation>
    <scope>NUCLEOTIDE SEQUENCE</scope>
    <source>
        <strain evidence="2">HS-1</strain>
    </source>
</reference>
<reference evidence="4" key="2">
    <citation type="submission" date="2018-04" db="EMBL/GenBank/DDBJ databases">
        <title>Complete genome sequence of Sulfodiicoccus acidiphilus strain HS-1.</title>
        <authorList>
            <person name="Sakai H.D."/>
            <person name="Kurosawa N."/>
        </authorList>
    </citation>
    <scope>NUCLEOTIDE SEQUENCE [LARGE SCALE GENOMIC DNA]</scope>
    <source>
        <strain evidence="4">HS-1</strain>
    </source>
</reference>
<dbReference type="PANTHER" id="PTHR40733">
    <property type="entry name" value="ZINC-RIBBON RNA-BINDING PROTEIN INVOLVED IN TRANSLATION-RELATED"/>
    <property type="match status" value="1"/>
</dbReference>
<dbReference type="RefSeq" id="WP_126449758.1">
    <property type="nucleotide sequence ID" value="NZ_AP018553.1"/>
</dbReference>
<protein>
    <submittedName>
        <fullName evidence="2">RNA-binding protein</fullName>
    </submittedName>
</protein>
<dbReference type="OrthoDB" id="35104at2157"/>
<evidence type="ECO:0000259" key="1">
    <source>
        <dbReference type="Pfam" id="PF07754"/>
    </source>
</evidence>
<dbReference type="PANTHER" id="PTHR40733:SF1">
    <property type="entry name" value="SMALL ZINC FINGER PROTEIN HVO-2753-LIKE ZINC-BINDING POCKET DOMAIN-CONTAINING PROTEIN"/>
    <property type="match status" value="1"/>
</dbReference>
<dbReference type="Pfam" id="PF07754">
    <property type="entry name" value="HVO_2753_ZBP"/>
    <property type="match status" value="1"/>
</dbReference>
<dbReference type="Proteomes" id="UP000276741">
    <property type="component" value="Chromosome"/>
</dbReference>
<gene>
    <name evidence="3" type="ORF">GCM10007116_13170</name>
    <name evidence="2" type="ORF">HS1genome_0841</name>
</gene>
<dbReference type="Proteomes" id="UP000616143">
    <property type="component" value="Unassembled WGS sequence"/>
</dbReference>
<dbReference type="NCBIfam" id="NF011481">
    <property type="entry name" value="PRK14890.1"/>
    <property type="match status" value="1"/>
</dbReference>
<dbReference type="InterPro" id="IPR044720">
    <property type="entry name" value="HVO_2753-like"/>
</dbReference>